<proteinExistence type="predicted"/>
<dbReference type="Pfam" id="PF05593">
    <property type="entry name" value="RHS_repeat"/>
    <property type="match status" value="1"/>
</dbReference>
<dbReference type="NCBIfam" id="TIGR01643">
    <property type="entry name" value="YD_repeat_2x"/>
    <property type="match status" value="2"/>
</dbReference>
<dbReference type="Proteomes" id="UP000254191">
    <property type="component" value="Unassembled WGS sequence"/>
</dbReference>
<dbReference type="EMBL" id="UGTS01000006">
    <property type="protein sequence ID" value="SUC40948.1"/>
    <property type="molecule type" value="Genomic_DNA"/>
</dbReference>
<dbReference type="PANTHER" id="PTHR32305">
    <property type="match status" value="1"/>
</dbReference>
<dbReference type="PANTHER" id="PTHR32305:SF15">
    <property type="entry name" value="PROTEIN RHSA-RELATED"/>
    <property type="match status" value="1"/>
</dbReference>
<dbReference type="RefSeq" id="WP_004242657.1">
    <property type="nucleotide sequence ID" value="NZ_JAMSAK010000013.1"/>
</dbReference>
<dbReference type="InterPro" id="IPR006530">
    <property type="entry name" value="YD"/>
</dbReference>
<protein>
    <submittedName>
        <fullName evidence="1">Rhs-family protein</fullName>
    </submittedName>
</protein>
<dbReference type="Gene3D" id="2.180.10.10">
    <property type="entry name" value="RHS repeat-associated core"/>
    <property type="match status" value="1"/>
</dbReference>
<evidence type="ECO:0000313" key="2">
    <source>
        <dbReference type="Proteomes" id="UP000254191"/>
    </source>
</evidence>
<gene>
    <name evidence="1" type="ORF">NCTC11938_05251</name>
</gene>
<organism evidence="1 2">
    <name type="scientific">Proteus mirabilis</name>
    <dbReference type="NCBI Taxonomy" id="584"/>
    <lineage>
        <taxon>Bacteria</taxon>
        <taxon>Pseudomonadati</taxon>
        <taxon>Pseudomonadota</taxon>
        <taxon>Gammaproteobacteria</taxon>
        <taxon>Enterobacterales</taxon>
        <taxon>Morganellaceae</taxon>
        <taxon>Proteus</taxon>
    </lineage>
</organism>
<accession>A0A379GIT1</accession>
<name>A0A379GIT1_PROMI</name>
<dbReference type="InterPro" id="IPR031325">
    <property type="entry name" value="RHS_repeat"/>
</dbReference>
<dbReference type="InterPro" id="IPR050708">
    <property type="entry name" value="T6SS_VgrG/RHS"/>
</dbReference>
<sequence length="234" mass="27548">MAWHSDKYGLRSEYRWALSEDNLWRVIENKTSEGESYRLEYDDINLTRIAYWHDGSTSFWQLNHDHQIIHYTDRTGIKTALIWDEFGLPCGCRNALGHTHLSEWDALGRLLSITDGNGNQTHWQYQNERERLITVFWPDNTESRLAYDSLGRLVEEAHLGDRVFTSAPRTILLDYDAAGNLVKRETLTDRYQYQWDSMNRLLVASKQPNQRGLEMGLQANQSPFYLRCTWPHYS</sequence>
<evidence type="ECO:0000313" key="1">
    <source>
        <dbReference type="EMBL" id="SUC40948.1"/>
    </source>
</evidence>
<reference evidence="1 2" key="1">
    <citation type="submission" date="2018-06" db="EMBL/GenBank/DDBJ databases">
        <authorList>
            <consortium name="Pathogen Informatics"/>
            <person name="Doyle S."/>
        </authorList>
    </citation>
    <scope>NUCLEOTIDE SEQUENCE [LARGE SCALE GENOMIC DNA]</scope>
    <source>
        <strain evidence="1 2">NCTC11938</strain>
    </source>
</reference>
<dbReference type="AlphaFoldDB" id="A0A379GIT1"/>